<evidence type="ECO:0000313" key="3">
    <source>
        <dbReference type="Proteomes" id="UP000199024"/>
    </source>
</evidence>
<accession>A0A1I6MQM6</accession>
<organism evidence="2 3">
    <name type="scientific">Granulicella pectinivorans</name>
    <dbReference type="NCBI Taxonomy" id="474950"/>
    <lineage>
        <taxon>Bacteria</taxon>
        <taxon>Pseudomonadati</taxon>
        <taxon>Acidobacteriota</taxon>
        <taxon>Terriglobia</taxon>
        <taxon>Terriglobales</taxon>
        <taxon>Acidobacteriaceae</taxon>
        <taxon>Granulicella</taxon>
    </lineage>
</organism>
<keyword evidence="1" id="KW-0812">Transmembrane</keyword>
<proteinExistence type="predicted"/>
<protein>
    <submittedName>
        <fullName evidence="2">Uncharacterized protein</fullName>
    </submittedName>
</protein>
<sequence>MPNARIAVDTTMLPADVQEEIRTELTPEAIREQLEILVRDHVFRSSKRSVQFLRDVVEETLRGAAEHIKERTIGVEVFGREPSYDTNVDHVVRTAAIELRKRLAIYYGDPKHRSELRMSLVPGSYVPHFAPPSEVEPAPEMPHALPAAAEESAPGIEPVPVRRVLPWVMAGTTVVLLACILLGYRWLHAPGAQDLFWAPVVDTPGTVLIAVGDVPNGPPSPPVAGEGRPGDIPVIHKTSSPSVPFADMVTVARVLGILDSRGKKVIIRQESVSSFSDLREGPVVLIGAFNNEWSLRLSRQMRYTLALDPDQHLIYIRDTKNPDQRTWAWGTDKSTQHQGESGGPPLQDYALISRIWNSETGHIVVVIGGLYTYGTQAAGELLSNPQLMQAVAKAAPLDKAHANLQIVLGTTVTDGTPGPPRVLAVSQE</sequence>
<evidence type="ECO:0000256" key="1">
    <source>
        <dbReference type="SAM" id="Phobius"/>
    </source>
</evidence>
<evidence type="ECO:0000313" key="2">
    <source>
        <dbReference type="EMBL" id="SFS18033.1"/>
    </source>
</evidence>
<name>A0A1I6MQM6_9BACT</name>
<gene>
    <name evidence="2" type="ORF">SAMN05421771_3321</name>
</gene>
<dbReference type="Proteomes" id="UP000199024">
    <property type="component" value="Unassembled WGS sequence"/>
</dbReference>
<dbReference type="EMBL" id="FOZL01000001">
    <property type="protein sequence ID" value="SFS18033.1"/>
    <property type="molecule type" value="Genomic_DNA"/>
</dbReference>
<keyword evidence="3" id="KW-1185">Reference proteome</keyword>
<dbReference type="OrthoDB" id="115074at2"/>
<dbReference type="STRING" id="474950.SAMN05421771_3321"/>
<dbReference type="RefSeq" id="WP_141223973.1">
    <property type="nucleotide sequence ID" value="NZ_FOZL01000001.1"/>
</dbReference>
<dbReference type="AlphaFoldDB" id="A0A1I6MQM6"/>
<keyword evidence="1" id="KW-1133">Transmembrane helix</keyword>
<feature type="transmembrane region" description="Helical" evidence="1">
    <location>
        <begin position="164"/>
        <end position="187"/>
    </location>
</feature>
<keyword evidence="1" id="KW-0472">Membrane</keyword>
<reference evidence="2 3" key="1">
    <citation type="submission" date="2016-10" db="EMBL/GenBank/DDBJ databases">
        <authorList>
            <person name="de Groot N.N."/>
        </authorList>
    </citation>
    <scope>NUCLEOTIDE SEQUENCE [LARGE SCALE GENOMIC DNA]</scope>
    <source>
        <strain evidence="2 3">DSM 21001</strain>
    </source>
</reference>